<comment type="caution">
    <text evidence="2">The sequence shown here is derived from an EMBL/GenBank/DDBJ whole genome shotgun (WGS) entry which is preliminary data.</text>
</comment>
<gene>
    <name evidence="2" type="ORF">HPB51_003614</name>
</gene>
<feature type="region of interest" description="Disordered" evidence="1">
    <location>
        <begin position="76"/>
        <end position="112"/>
    </location>
</feature>
<dbReference type="EMBL" id="JABSTU010000006">
    <property type="protein sequence ID" value="KAH8027172.1"/>
    <property type="molecule type" value="Genomic_DNA"/>
</dbReference>
<sequence>MLFRQPPWRQGSYCVLRGWPPAAVNDEETAATENIAGDAELQGNVETWSGHRLAKYRKHRDHCSPDSKALFHSLLSGCQDDSDSDGSSPDSPPSPNKGATTNGSPSPALNSVLNSGSVVSSASSVTNPADLAPIYRIGGQPVVSLAGAVAGGASSSGCSPATVTVLPGSQSSLGTLMYQTPQGLLYAAPPGGSLPEALLLNLGQPVSLKTEGGTCLLVDPHFEQGTDLGEASSSYKFRA</sequence>
<proteinExistence type="predicted"/>
<feature type="compositionally biased region" description="Polar residues" evidence="1">
    <location>
        <begin position="97"/>
        <end position="107"/>
    </location>
</feature>
<reference evidence="2" key="1">
    <citation type="journal article" date="2020" name="Cell">
        <title>Large-Scale Comparative Analyses of Tick Genomes Elucidate Their Genetic Diversity and Vector Capacities.</title>
        <authorList>
            <consortium name="Tick Genome and Microbiome Consortium (TIGMIC)"/>
            <person name="Jia N."/>
            <person name="Wang J."/>
            <person name="Shi W."/>
            <person name="Du L."/>
            <person name="Sun Y."/>
            <person name="Zhan W."/>
            <person name="Jiang J.F."/>
            <person name="Wang Q."/>
            <person name="Zhang B."/>
            <person name="Ji P."/>
            <person name="Bell-Sakyi L."/>
            <person name="Cui X.M."/>
            <person name="Yuan T.T."/>
            <person name="Jiang B.G."/>
            <person name="Yang W.F."/>
            <person name="Lam T.T."/>
            <person name="Chang Q.C."/>
            <person name="Ding S.J."/>
            <person name="Wang X.J."/>
            <person name="Zhu J.G."/>
            <person name="Ruan X.D."/>
            <person name="Zhao L."/>
            <person name="Wei J.T."/>
            <person name="Ye R.Z."/>
            <person name="Que T.C."/>
            <person name="Du C.H."/>
            <person name="Zhou Y.H."/>
            <person name="Cheng J.X."/>
            <person name="Dai P.F."/>
            <person name="Guo W.B."/>
            <person name="Han X.H."/>
            <person name="Huang E.J."/>
            <person name="Li L.F."/>
            <person name="Wei W."/>
            <person name="Gao Y.C."/>
            <person name="Liu J.Z."/>
            <person name="Shao H.Z."/>
            <person name="Wang X."/>
            <person name="Wang C.C."/>
            <person name="Yang T.C."/>
            <person name="Huo Q.B."/>
            <person name="Li W."/>
            <person name="Chen H.Y."/>
            <person name="Chen S.E."/>
            <person name="Zhou L.G."/>
            <person name="Ni X.B."/>
            <person name="Tian J.H."/>
            <person name="Sheng Y."/>
            <person name="Liu T."/>
            <person name="Pan Y.S."/>
            <person name="Xia L.Y."/>
            <person name="Li J."/>
            <person name="Zhao F."/>
            <person name="Cao W.C."/>
        </authorList>
    </citation>
    <scope>NUCLEOTIDE SEQUENCE</scope>
    <source>
        <strain evidence="2">Rmic-2018</strain>
    </source>
</reference>
<evidence type="ECO:0000256" key="1">
    <source>
        <dbReference type="SAM" id="MobiDB-lite"/>
    </source>
</evidence>
<protein>
    <submittedName>
        <fullName evidence="2">Uncharacterized protein</fullName>
    </submittedName>
</protein>
<evidence type="ECO:0000313" key="3">
    <source>
        <dbReference type="Proteomes" id="UP000821866"/>
    </source>
</evidence>
<evidence type="ECO:0000313" key="2">
    <source>
        <dbReference type="EMBL" id="KAH8027172.1"/>
    </source>
</evidence>
<dbReference type="Proteomes" id="UP000821866">
    <property type="component" value="Chromosome 4"/>
</dbReference>
<dbReference type="AlphaFoldDB" id="A0A9J6DYW1"/>
<reference evidence="2" key="2">
    <citation type="submission" date="2021-09" db="EMBL/GenBank/DDBJ databases">
        <authorList>
            <person name="Jia N."/>
            <person name="Wang J."/>
            <person name="Shi W."/>
            <person name="Du L."/>
            <person name="Sun Y."/>
            <person name="Zhan W."/>
            <person name="Jiang J."/>
            <person name="Wang Q."/>
            <person name="Zhang B."/>
            <person name="Ji P."/>
            <person name="Sakyi L.B."/>
            <person name="Cui X."/>
            <person name="Yuan T."/>
            <person name="Jiang B."/>
            <person name="Yang W."/>
            <person name="Lam T.T.-Y."/>
            <person name="Chang Q."/>
            <person name="Ding S."/>
            <person name="Wang X."/>
            <person name="Zhu J."/>
            <person name="Ruan X."/>
            <person name="Zhao L."/>
            <person name="Wei J."/>
            <person name="Que T."/>
            <person name="Du C."/>
            <person name="Cheng J."/>
            <person name="Dai P."/>
            <person name="Han X."/>
            <person name="Huang E."/>
            <person name="Gao Y."/>
            <person name="Liu J."/>
            <person name="Shao H."/>
            <person name="Ye R."/>
            <person name="Li L."/>
            <person name="Wei W."/>
            <person name="Wang X."/>
            <person name="Wang C."/>
            <person name="Huo Q."/>
            <person name="Li W."/>
            <person name="Guo W."/>
            <person name="Chen H."/>
            <person name="Chen S."/>
            <person name="Zhou L."/>
            <person name="Zhou L."/>
            <person name="Ni X."/>
            <person name="Tian J."/>
            <person name="Zhou Y."/>
            <person name="Sheng Y."/>
            <person name="Liu T."/>
            <person name="Pan Y."/>
            <person name="Xia L."/>
            <person name="Li J."/>
            <person name="Zhao F."/>
            <person name="Cao W."/>
        </authorList>
    </citation>
    <scope>NUCLEOTIDE SEQUENCE</scope>
    <source>
        <strain evidence="2">Rmic-2018</strain>
        <tissue evidence="2">Larvae</tissue>
    </source>
</reference>
<dbReference type="VEuPathDB" id="VectorBase:LOC119167005"/>
<organism evidence="2 3">
    <name type="scientific">Rhipicephalus microplus</name>
    <name type="common">Cattle tick</name>
    <name type="synonym">Boophilus microplus</name>
    <dbReference type="NCBI Taxonomy" id="6941"/>
    <lineage>
        <taxon>Eukaryota</taxon>
        <taxon>Metazoa</taxon>
        <taxon>Ecdysozoa</taxon>
        <taxon>Arthropoda</taxon>
        <taxon>Chelicerata</taxon>
        <taxon>Arachnida</taxon>
        <taxon>Acari</taxon>
        <taxon>Parasitiformes</taxon>
        <taxon>Ixodida</taxon>
        <taxon>Ixodoidea</taxon>
        <taxon>Ixodidae</taxon>
        <taxon>Rhipicephalinae</taxon>
        <taxon>Rhipicephalus</taxon>
        <taxon>Boophilus</taxon>
    </lineage>
</organism>
<keyword evidence="3" id="KW-1185">Reference proteome</keyword>
<accession>A0A9J6DYW1</accession>
<name>A0A9J6DYW1_RHIMP</name>